<dbReference type="SUPFAM" id="SSF47473">
    <property type="entry name" value="EF-hand"/>
    <property type="match status" value="1"/>
</dbReference>
<dbReference type="InterPro" id="IPR011992">
    <property type="entry name" value="EF-hand-dom_pair"/>
</dbReference>
<sequence>MTSLLLFLTLASFKVTMKEKDLNKDGAINLNEFLGEMADNSQSEWHKVESDRLVSHSTCTVKGRSRENILCTFMCRCASVRAPHHCSRCSQ</sequence>
<feature type="signal peptide" evidence="2">
    <location>
        <begin position="1"/>
        <end position="18"/>
    </location>
</feature>
<dbReference type="OrthoDB" id="293868at2759"/>
<evidence type="ECO:0000256" key="1">
    <source>
        <dbReference type="ARBA" id="ARBA00022837"/>
    </source>
</evidence>
<reference evidence="4 5" key="1">
    <citation type="submission" date="2018-11" db="EMBL/GenBank/DDBJ databases">
        <authorList>
            <consortium name="Pathogen Informatics"/>
        </authorList>
    </citation>
    <scope>NUCLEOTIDE SEQUENCE [LARGE SCALE GENOMIC DNA]</scope>
</reference>
<dbReference type="EMBL" id="UYRV01028343">
    <property type="protein sequence ID" value="VDK82265.1"/>
    <property type="molecule type" value="Genomic_DNA"/>
</dbReference>
<gene>
    <name evidence="4" type="ORF">CGOC_LOCUS7940</name>
</gene>
<accession>A0A3P6TMK6</accession>
<organism evidence="4 5">
    <name type="scientific">Cylicostephanus goldi</name>
    <name type="common">Nematode worm</name>
    <dbReference type="NCBI Taxonomy" id="71465"/>
    <lineage>
        <taxon>Eukaryota</taxon>
        <taxon>Metazoa</taxon>
        <taxon>Ecdysozoa</taxon>
        <taxon>Nematoda</taxon>
        <taxon>Chromadorea</taxon>
        <taxon>Rhabditida</taxon>
        <taxon>Rhabditina</taxon>
        <taxon>Rhabditomorpha</taxon>
        <taxon>Strongyloidea</taxon>
        <taxon>Strongylidae</taxon>
        <taxon>Cylicostephanus</taxon>
    </lineage>
</organism>
<dbReference type="PROSITE" id="PS00018">
    <property type="entry name" value="EF_HAND_1"/>
    <property type="match status" value="1"/>
</dbReference>
<dbReference type="PROSITE" id="PS50222">
    <property type="entry name" value="EF_HAND_2"/>
    <property type="match status" value="1"/>
</dbReference>
<proteinExistence type="predicted"/>
<dbReference type="InterPro" id="IPR018247">
    <property type="entry name" value="EF_Hand_1_Ca_BS"/>
</dbReference>
<keyword evidence="5" id="KW-1185">Reference proteome</keyword>
<evidence type="ECO:0000259" key="3">
    <source>
        <dbReference type="PROSITE" id="PS50222"/>
    </source>
</evidence>
<feature type="domain" description="EF-hand" evidence="3">
    <location>
        <begin position="8"/>
        <end position="43"/>
    </location>
</feature>
<evidence type="ECO:0000313" key="4">
    <source>
        <dbReference type="EMBL" id="VDK82265.1"/>
    </source>
</evidence>
<dbReference type="GO" id="GO:0005509">
    <property type="term" value="F:calcium ion binding"/>
    <property type="evidence" value="ECO:0007669"/>
    <property type="project" value="InterPro"/>
</dbReference>
<evidence type="ECO:0000313" key="5">
    <source>
        <dbReference type="Proteomes" id="UP000271889"/>
    </source>
</evidence>
<keyword evidence="1" id="KW-0106">Calcium</keyword>
<keyword evidence="2" id="KW-0732">Signal</keyword>
<dbReference type="Proteomes" id="UP000271889">
    <property type="component" value="Unassembled WGS sequence"/>
</dbReference>
<name>A0A3P6TMK6_CYLGO</name>
<feature type="chain" id="PRO_5018268603" description="EF-hand domain-containing protein" evidence="2">
    <location>
        <begin position="19"/>
        <end position="91"/>
    </location>
</feature>
<protein>
    <recommendedName>
        <fullName evidence="3">EF-hand domain-containing protein</fullName>
    </recommendedName>
</protein>
<evidence type="ECO:0000256" key="2">
    <source>
        <dbReference type="SAM" id="SignalP"/>
    </source>
</evidence>
<dbReference type="AlphaFoldDB" id="A0A3P6TMK6"/>
<dbReference type="InterPro" id="IPR002048">
    <property type="entry name" value="EF_hand_dom"/>
</dbReference>